<sequence length="193" mass="21333">MRVNKKRARMVLSVLSFVVIVFSLAATIGAQTYEDIARRSSLATTLEAVEGKLGDTIGNSGLELQDACNKTARDETSEKIRLSKQADDERARIVGFRTSNIDYEGEDDRLYRMAFKDCAEHDPRYTAYLYKGYESAANYRGMIKESISKAGLISAIALIFATIISTGIGYLVVNWIPAAIKAAYKWIAAPENS</sequence>
<evidence type="ECO:0000313" key="3">
    <source>
        <dbReference type="Proteomes" id="UP001372714"/>
    </source>
</evidence>
<keyword evidence="3" id="KW-1185">Reference proteome</keyword>
<organism evidence="2 3">
    <name type="scientific">Pseudomonas benzopyrenica</name>
    <dbReference type="NCBI Taxonomy" id="2993566"/>
    <lineage>
        <taxon>Bacteria</taxon>
        <taxon>Pseudomonadati</taxon>
        <taxon>Pseudomonadota</taxon>
        <taxon>Gammaproteobacteria</taxon>
        <taxon>Pseudomonadales</taxon>
        <taxon>Pseudomonadaceae</taxon>
        <taxon>Pseudomonas</taxon>
    </lineage>
</organism>
<keyword evidence="1" id="KW-1133">Transmembrane helix</keyword>
<keyword evidence="1" id="KW-0472">Membrane</keyword>
<proteinExistence type="predicted"/>
<keyword evidence="1" id="KW-0812">Transmembrane</keyword>
<protein>
    <recommendedName>
        <fullName evidence="4">Four helix bundle sensory module for signal transduction</fullName>
    </recommendedName>
</protein>
<name>A0ABZ2FXW7_9PSED</name>
<dbReference type="EMBL" id="CP145723">
    <property type="protein sequence ID" value="WWM68553.1"/>
    <property type="molecule type" value="Genomic_DNA"/>
</dbReference>
<dbReference type="RefSeq" id="WP_338546822.1">
    <property type="nucleotide sequence ID" value="NZ_CP145723.1"/>
</dbReference>
<dbReference type="Proteomes" id="UP001372714">
    <property type="component" value="Chromosome"/>
</dbReference>
<accession>A0ABZ2FXW7</accession>
<evidence type="ECO:0000313" key="2">
    <source>
        <dbReference type="EMBL" id="WWM68553.1"/>
    </source>
</evidence>
<evidence type="ECO:0008006" key="4">
    <source>
        <dbReference type="Google" id="ProtNLM"/>
    </source>
</evidence>
<feature type="transmembrane region" description="Helical" evidence="1">
    <location>
        <begin position="152"/>
        <end position="176"/>
    </location>
</feature>
<gene>
    <name evidence="2" type="ORF">V6W80_09885</name>
</gene>
<reference evidence="2 3" key="1">
    <citation type="submission" date="2024-02" db="EMBL/GenBank/DDBJ databases">
        <title>The whole genome sequence of Pseudomonas benzopyrenica MLY92.</title>
        <authorList>
            <person name="Liu Y."/>
        </authorList>
    </citation>
    <scope>NUCLEOTIDE SEQUENCE [LARGE SCALE GENOMIC DNA]</scope>
    <source>
        <strain evidence="2 3">MLY92</strain>
    </source>
</reference>
<evidence type="ECO:0000256" key="1">
    <source>
        <dbReference type="SAM" id="Phobius"/>
    </source>
</evidence>